<dbReference type="Gene3D" id="3.40.50.850">
    <property type="entry name" value="Isochorismatase-like"/>
    <property type="match status" value="1"/>
</dbReference>
<evidence type="ECO:0000259" key="2">
    <source>
        <dbReference type="Pfam" id="PF00857"/>
    </source>
</evidence>
<comment type="caution">
    <text evidence="3">The sequence shown here is derived from an EMBL/GenBank/DDBJ whole genome shotgun (WGS) entry which is preliminary data.</text>
</comment>
<dbReference type="GO" id="GO:0016787">
    <property type="term" value="F:hydrolase activity"/>
    <property type="evidence" value="ECO:0007669"/>
    <property type="project" value="UniProtKB-KW"/>
</dbReference>
<dbReference type="AlphaFoldDB" id="A0A101I340"/>
<dbReference type="CDD" id="cd00431">
    <property type="entry name" value="cysteine_hydrolases"/>
    <property type="match status" value="1"/>
</dbReference>
<dbReference type="PANTHER" id="PTHR43540">
    <property type="entry name" value="PEROXYUREIDOACRYLATE/UREIDOACRYLATE AMIDOHYDROLASE-RELATED"/>
    <property type="match status" value="1"/>
</dbReference>
<dbReference type="InterPro" id="IPR000868">
    <property type="entry name" value="Isochorismatase-like_dom"/>
</dbReference>
<dbReference type="Proteomes" id="UP000053467">
    <property type="component" value="Unassembled WGS sequence"/>
</dbReference>
<dbReference type="EMBL" id="LGGX01000005">
    <property type="protein sequence ID" value="KUK87343.1"/>
    <property type="molecule type" value="Genomic_DNA"/>
</dbReference>
<evidence type="ECO:0000313" key="4">
    <source>
        <dbReference type="Proteomes" id="UP000053467"/>
    </source>
</evidence>
<dbReference type="Pfam" id="PF00857">
    <property type="entry name" value="Isochorismatase"/>
    <property type="match status" value="1"/>
</dbReference>
<keyword evidence="1 3" id="KW-0378">Hydrolase</keyword>
<accession>A0A101I340</accession>
<reference evidence="4" key="1">
    <citation type="journal article" date="2015" name="MBio">
        <title>Genome-Resolved Metagenomic Analysis Reveals Roles for Candidate Phyla and Other Microbial Community Members in Biogeochemical Transformations in Oil Reservoirs.</title>
        <authorList>
            <person name="Hu P."/>
            <person name="Tom L."/>
            <person name="Singh A."/>
            <person name="Thomas B.C."/>
            <person name="Baker B.J."/>
            <person name="Piceno Y.M."/>
            <person name="Andersen G.L."/>
            <person name="Banfield J.F."/>
        </authorList>
    </citation>
    <scope>NUCLEOTIDE SEQUENCE [LARGE SCALE GENOMIC DNA]</scope>
</reference>
<feature type="domain" description="Isochorismatase-like" evidence="2">
    <location>
        <begin position="29"/>
        <end position="197"/>
    </location>
</feature>
<dbReference type="PANTHER" id="PTHR43540:SF6">
    <property type="entry name" value="ISOCHORISMATASE-LIKE DOMAIN-CONTAINING PROTEIN"/>
    <property type="match status" value="1"/>
</dbReference>
<dbReference type="SUPFAM" id="SSF52499">
    <property type="entry name" value="Isochorismatase-like hydrolases"/>
    <property type="match status" value="1"/>
</dbReference>
<dbReference type="InterPro" id="IPR050272">
    <property type="entry name" value="Isochorismatase-like_hydrls"/>
</dbReference>
<proteinExistence type="predicted"/>
<gene>
    <name evidence="3" type="ORF">XE03_0741</name>
</gene>
<dbReference type="InterPro" id="IPR036380">
    <property type="entry name" value="Isochorismatase-like_sf"/>
</dbReference>
<evidence type="ECO:0000313" key="3">
    <source>
        <dbReference type="EMBL" id="KUK87343.1"/>
    </source>
</evidence>
<protein>
    <submittedName>
        <fullName evidence="3">Isochorismatase hydrolase</fullName>
    </submittedName>
</protein>
<sequence>MIVEYNFWRLCQARAIQTGWLSFFMGKRLLLIIDVQNYFFEQNSNAYIKGSNLLIRKINRTIKFFEKNNEPIIFVKFVPSKRKNNFNKWWKHLPQGKDCELYKSLYLPKKFQIFKKDSYSIFRKRSFRKLLKTFEIEEIYFAGVMTELCVESNIRESFEFGYENYLFEDLVGSRNIKYHKYSIEIIKRGFAKIINSKDFIYGKL</sequence>
<evidence type="ECO:0000256" key="1">
    <source>
        <dbReference type="ARBA" id="ARBA00022801"/>
    </source>
</evidence>
<name>A0A101I340_UNCT6</name>
<organism evidence="3 4">
    <name type="scientific">candidate division TA06 bacterium 34_109</name>
    <dbReference type="NCBI Taxonomy" id="1635277"/>
    <lineage>
        <taxon>Bacteria</taxon>
        <taxon>Bacteria division TA06</taxon>
    </lineage>
</organism>